<dbReference type="PROSITE" id="PS00445">
    <property type="entry name" value="FGGY_KINASES_2"/>
    <property type="match status" value="1"/>
</dbReference>
<evidence type="ECO:0000259" key="12">
    <source>
        <dbReference type="Pfam" id="PF02782"/>
    </source>
</evidence>
<dbReference type="InterPro" id="IPR018484">
    <property type="entry name" value="FGGY_N"/>
</dbReference>
<dbReference type="EMBL" id="CP001157">
    <property type="protein sequence ID" value="ACO78906.1"/>
    <property type="molecule type" value="Genomic_DNA"/>
</dbReference>
<keyword evidence="7 8" id="KW-0119">Carbohydrate metabolism</keyword>
<dbReference type="Pfam" id="PF02782">
    <property type="entry name" value="FGGY_C"/>
    <property type="match status" value="1"/>
</dbReference>
<dbReference type="EC" id="2.7.1.17" evidence="8 10"/>
<dbReference type="PANTHER" id="PTHR43095">
    <property type="entry name" value="SUGAR KINASE"/>
    <property type="match status" value="1"/>
</dbReference>
<comment type="function">
    <text evidence="8">Catalyzes the phosphorylation of D-xylulose to D-xylulose 5-phosphate.</text>
</comment>
<dbReference type="eggNOG" id="COG1070">
    <property type="taxonomic scope" value="Bacteria"/>
</dbReference>
<dbReference type="GeneID" id="88185863"/>
<feature type="domain" description="Carbohydrate kinase FGGY N-terminal" evidence="11">
    <location>
        <begin position="1"/>
        <end position="250"/>
    </location>
</feature>
<keyword evidence="2 8" id="KW-0859">Xylose metabolism</keyword>
<sequence>MYLGVDCGTQGTKVVILDPERGRVRGEGYAPHELIATADGRREQQPAWWTAAFQAAWRQALAQSGIDGRAIRAIGVSGQQHGMVVLDGAGEVIRPAKLWCDTETAAQNAELLDRLGGERGSLERLGLVLATGYTLSKLLWLRQREPEAFARIAHVLLPHDYLNYWLTGTLASEYGDASGTGYFDIRTRRWTPEVLELVAADGRLARALPPLLEAERAVGRVRPELARQLGLGDSVLVSSGGGDNMLGAIGTGNIRDGVVTMSLGTSGTLYACSARPPLQPPAPVASFCSSSNGWLPLICTMNLTGVVNQMRQLFGFDVEQFTRQAAEVEIGAGGITLLPFLSGERVPALPEASGSLLGLRPHNLTPGNLCRAALEGTTFGLRYGLDLLQEAGIRSDHIRLIGGGAKSRLWRQMVADIMDADVVCPQAGEAAALGAAIQAVWCDLHEQGEKVSLDSLCERFVVLDEHSAVSPGPEAVERYREVYRRYRQQLSIVHG</sequence>
<dbReference type="GO" id="GO:0005524">
    <property type="term" value="F:ATP binding"/>
    <property type="evidence" value="ECO:0007669"/>
    <property type="project" value="UniProtKB-UniRule"/>
</dbReference>
<dbReference type="InterPro" id="IPR018483">
    <property type="entry name" value="Carb_kinase_FGGY_CS"/>
</dbReference>
<feature type="domain" description="Carbohydrate kinase FGGY C-terminal" evidence="12">
    <location>
        <begin position="261"/>
        <end position="441"/>
    </location>
</feature>
<evidence type="ECO:0000256" key="1">
    <source>
        <dbReference type="ARBA" id="ARBA00009156"/>
    </source>
</evidence>
<dbReference type="InterPro" id="IPR043129">
    <property type="entry name" value="ATPase_NBD"/>
</dbReference>
<dbReference type="InterPro" id="IPR000577">
    <property type="entry name" value="Carb_kinase_FGGY"/>
</dbReference>
<keyword evidence="14" id="KW-1185">Reference proteome</keyword>
<feature type="binding site" evidence="8">
    <location>
        <begin position="80"/>
        <end position="81"/>
    </location>
    <ligand>
        <name>substrate</name>
    </ligand>
</feature>
<dbReference type="NCBIfam" id="TIGR01312">
    <property type="entry name" value="XylB"/>
    <property type="match status" value="1"/>
</dbReference>
<evidence type="ECO:0000313" key="13">
    <source>
        <dbReference type="EMBL" id="ACO78906.1"/>
    </source>
</evidence>
<dbReference type="OrthoDB" id="9805576at2"/>
<comment type="catalytic activity">
    <reaction evidence="8 10">
        <text>D-xylulose + ATP = D-xylulose 5-phosphate + ADP + H(+)</text>
        <dbReference type="Rhea" id="RHEA:10964"/>
        <dbReference type="ChEBI" id="CHEBI:15378"/>
        <dbReference type="ChEBI" id="CHEBI:17140"/>
        <dbReference type="ChEBI" id="CHEBI:30616"/>
        <dbReference type="ChEBI" id="CHEBI:57737"/>
        <dbReference type="ChEBI" id="CHEBI:456216"/>
        <dbReference type="EC" id="2.7.1.17"/>
    </reaction>
</comment>
<reference evidence="13 14" key="1">
    <citation type="journal article" date="2009" name="J. Bacteriol.">
        <title>Genome sequence of Azotobacter vinelandii, an obligate aerobe specialized to support diverse anaerobic metabolic processes.</title>
        <authorList>
            <person name="Setubal J.C."/>
            <person name="dos Santos P."/>
            <person name="Goldman B.S."/>
            <person name="Ertesvag H."/>
            <person name="Espin G."/>
            <person name="Rubio L.M."/>
            <person name="Valla S."/>
            <person name="Almeida N.F."/>
            <person name="Balasubramanian D."/>
            <person name="Cromes L."/>
            <person name="Curatti L."/>
            <person name="Du Z."/>
            <person name="Godsy E."/>
            <person name="Goodner B."/>
            <person name="Hellner-Burris K."/>
            <person name="Hernandez J.A."/>
            <person name="Houmiel K."/>
            <person name="Imperial J."/>
            <person name="Kennedy C."/>
            <person name="Larson T.J."/>
            <person name="Latreille P."/>
            <person name="Ligon L.S."/>
            <person name="Lu J."/>
            <person name="Maerk M."/>
            <person name="Miller N.M."/>
            <person name="Norton S."/>
            <person name="O'Carroll I.P."/>
            <person name="Paulsen I."/>
            <person name="Raulfs E.C."/>
            <person name="Roemer R."/>
            <person name="Rosser J."/>
            <person name="Segura D."/>
            <person name="Slater S."/>
            <person name="Stricklin S.L."/>
            <person name="Studholme D.J."/>
            <person name="Sun J."/>
            <person name="Viana C.J."/>
            <person name="Wallin E."/>
            <person name="Wang B."/>
            <person name="Wheeler C."/>
            <person name="Zhu H."/>
            <person name="Dean D.R."/>
            <person name="Dixon R."/>
            <person name="Wood D."/>
        </authorList>
    </citation>
    <scope>NUCLEOTIDE SEQUENCE [LARGE SCALE GENOMIC DNA]</scope>
    <source>
        <strain evidence="14">DJ / ATCC BAA-1303</strain>
    </source>
</reference>
<dbReference type="PIRSF" id="PIRSF000538">
    <property type="entry name" value="GlpK"/>
    <property type="match status" value="1"/>
</dbReference>
<dbReference type="EnsemblBacteria" id="ACO78906">
    <property type="protein sequence ID" value="ACO78906"/>
    <property type="gene ID" value="Avin_27320"/>
</dbReference>
<dbReference type="InterPro" id="IPR006000">
    <property type="entry name" value="Xylulokinase"/>
</dbReference>
<dbReference type="PANTHER" id="PTHR43095:SF5">
    <property type="entry name" value="XYLULOSE KINASE"/>
    <property type="match status" value="1"/>
</dbReference>
<gene>
    <name evidence="13" type="primary">mtlY</name>
    <name evidence="8 10 13" type="synonym">xylB</name>
    <name evidence="13" type="ordered locus">Avin_27320</name>
</gene>
<dbReference type="STRING" id="322710.Avin_27320"/>
<dbReference type="HAMAP" id="MF_02220">
    <property type="entry name" value="XylB"/>
    <property type="match status" value="1"/>
</dbReference>
<protein>
    <recommendedName>
        <fullName evidence="8 10">Xylulose kinase</fullName>
        <shortName evidence="8 10">Xylulokinase</shortName>
        <ecNumber evidence="8 10">2.7.1.17</ecNumber>
    </recommendedName>
</protein>
<keyword evidence="6 8" id="KW-0067">ATP-binding</keyword>
<evidence type="ECO:0000256" key="9">
    <source>
        <dbReference type="RuleBase" id="RU003733"/>
    </source>
</evidence>
<dbReference type="Gene3D" id="3.30.420.40">
    <property type="match status" value="2"/>
</dbReference>
<dbReference type="CDD" id="cd07809">
    <property type="entry name" value="ASKHA_NBD_FGGY_BaXK-like"/>
    <property type="match status" value="1"/>
</dbReference>
<evidence type="ECO:0000256" key="5">
    <source>
        <dbReference type="ARBA" id="ARBA00022777"/>
    </source>
</evidence>
<dbReference type="InterPro" id="IPR050406">
    <property type="entry name" value="FGGY_Carb_Kinase"/>
</dbReference>
<evidence type="ECO:0000256" key="4">
    <source>
        <dbReference type="ARBA" id="ARBA00022741"/>
    </source>
</evidence>
<evidence type="ECO:0000256" key="10">
    <source>
        <dbReference type="RuleBase" id="RU364073"/>
    </source>
</evidence>
<accession>C1DKQ4</accession>
<dbReference type="HOGENOM" id="CLU_009281_3_0_6"/>
<evidence type="ECO:0000256" key="3">
    <source>
        <dbReference type="ARBA" id="ARBA00022679"/>
    </source>
</evidence>
<evidence type="ECO:0000259" key="11">
    <source>
        <dbReference type="Pfam" id="PF00370"/>
    </source>
</evidence>
<keyword evidence="3 8" id="KW-0808">Transferase</keyword>
<dbReference type="GO" id="GO:0042732">
    <property type="term" value="P:D-xylose metabolic process"/>
    <property type="evidence" value="ECO:0007669"/>
    <property type="project" value="UniProtKB-KW"/>
</dbReference>
<evidence type="ECO:0000313" key="14">
    <source>
        <dbReference type="Proteomes" id="UP000002424"/>
    </source>
</evidence>
<evidence type="ECO:0000256" key="2">
    <source>
        <dbReference type="ARBA" id="ARBA00022629"/>
    </source>
</evidence>
<evidence type="ECO:0000256" key="8">
    <source>
        <dbReference type="HAMAP-Rule" id="MF_02220"/>
    </source>
</evidence>
<feature type="active site" description="Proton acceptor" evidence="8">
    <location>
        <position position="243"/>
    </location>
</feature>
<evidence type="ECO:0000256" key="7">
    <source>
        <dbReference type="ARBA" id="ARBA00023277"/>
    </source>
</evidence>
<keyword evidence="5 8" id="KW-0418">Kinase</keyword>
<keyword evidence="4 8" id="KW-0547">Nucleotide-binding</keyword>
<dbReference type="Pfam" id="PF00370">
    <property type="entry name" value="FGGY_N"/>
    <property type="match status" value="1"/>
</dbReference>
<name>C1DKQ4_AZOVD</name>
<dbReference type="SUPFAM" id="SSF53067">
    <property type="entry name" value="Actin-like ATPase domain"/>
    <property type="match status" value="2"/>
</dbReference>
<dbReference type="GO" id="GO:0005998">
    <property type="term" value="P:xylulose catabolic process"/>
    <property type="evidence" value="ECO:0007669"/>
    <property type="project" value="UniProtKB-UniRule"/>
</dbReference>
<dbReference type="Proteomes" id="UP000002424">
    <property type="component" value="Chromosome"/>
</dbReference>
<evidence type="ECO:0000256" key="6">
    <source>
        <dbReference type="ARBA" id="ARBA00022840"/>
    </source>
</evidence>
<organism evidence="13 14">
    <name type="scientific">Azotobacter vinelandii (strain DJ / ATCC BAA-1303)</name>
    <dbReference type="NCBI Taxonomy" id="322710"/>
    <lineage>
        <taxon>Bacteria</taxon>
        <taxon>Pseudomonadati</taxon>
        <taxon>Pseudomonadota</taxon>
        <taxon>Gammaproteobacteria</taxon>
        <taxon>Pseudomonadales</taxon>
        <taxon>Pseudomonadaceae</taxon>
        <taxon>Azotobacter</taxon>
    </lineage>
</organism>
<dbReference type="KEGG" id="avn:Avin_27320"/>
<dbReference type="AlphaFoldDB" id="C1DKQ4"/>
<proteinExistence type="inferred from homology"/>
<comment type="similarity">
    <text evidence="1 8 9">Belongs to the FGGY kinase family.</text>
</comment>
<dbReference type="RefSeq" id="WP_012701296.1">
    <property type="nucleotide sequence ID" value="NC_012560.1"/>
</dbReference>
<dbReference type="GO" id="GO:0004856">
    <property type="term" value="F:D-xylulokinase activity"/>
    <property type="evidence" value="ECO:0007669"/>
    <property type="project" value="UniProtKB-UniRule"/>
</dbReference>
<dbReference type="InterPro" id="IPR018485">
    <property type="entry name" value="FGGY_C"/>
</dbReference>
<feature type="site" description="Important for activity" evidence="8">
    <location>
        <position position="6"/>
    </location>
</feature>